<protein>
    <submittedName>
        <fullName evidence="2">Putative component of anaerobic dehydrogenase</fullName>
    </submittedName>
</protein>
<dbReference type="EMBL" id="CM001441">
    <property type="protein sequence ID" value="EHQ91501.1"/>
    <property type="molecule type" value="Genomic_DNA"/>
</dbReference>
<dbReference type="OrthoDB" id="9795302at2"/>
<accession>H5XXZ8</accession>
<dbReference type="eggNOG" id="COG3381">
    <property type="taxonomic scope" value="Bacteria"/>
</dbReference>
<proteinExistence type="predicted"/>
<dbReference type="Proteomes" id="UP000005104">
    <property type="component" value="Chromosome"/>
</dbReference>
<name>H5XXZ8_9FIRM</name>
<reference evidence="2 3" key="1">
    <citation type="submission" date="2011-11" db="EMBL/GenBank/DDBJ databases">
        <title>The Noncontiguous Finished genome of Desulfosporosinus youngiae DSM 17734.</title>
        <authorList>
            <consortium name="US DOE Joint Genome Institute (JGI-PGF)"/>
            <person name="Lucas S."/>
            <person name="Han J."/>
            <person name="Lapidus A."/>
            <person name="Cheng J.-F."/>
            <person name="Goodwin L."/>
            <person name="Pitluck S."/>
            <person name="Peters L."/>
            <person name="Ovchinnikova G."/>
            <person name="Lu M."/>
            <person name="Land M.L."/>
            <person name="Hauser L."/>
            <person name="Pester M."/>
            <person name="Spring S."/>
            <person name="Ollivier B."/>
            <person name="Rattei T."/>
            <person name="Klenk H.-P."/>
            <person name="Wagner M."/>
            <person name="Loy A."/>
            <person name="Woyke T.J."/>
        </authorList>
    </citation>
    <scope>NUCLEOTIDE SEQUENCE [LARGE SCALE GENOMIC DNA]</scope>
    <source>
        <strain evidence="2 3">DSM 17734</strain>
    </source>
</reference>
<keyword evidence="1" id="KW-0143">Chaperone</keyword>
<dbReference type="HOGENOM" id="CLU_077650_0_0_9"/>
<dbReference type="InterPro" id="IPR020945">
    <property type="entry name" value="DMSO/NO3_reduct_chaperone"/>
</dbReference>
<dbReference type="Gene3D" id="1.10.3480.10">
    <property type="entry name" value="TorD-like"/>
    <property type="match status" value="1"/>
</dbReference>
<dbReference type="AlphaFoldDB" id="H5XXZ8"/>
<organism evidence="2 3">
    <name type="scientific">Desulfosporosinus youngiae DSM 17734</name>
    <dbReference type="NCBI Taxonomy" id="768710"/>
    <lineage>
        <taxon>Bacteria</taxon>
        <taxon>Bacillati</taxon>
        <taxon>Bacillota</taxon>
        <taxon>Clostridia</taxon>
        <taxon>Eubacteriales</taxon>
        <taxon>Desulfitobacteriaceae</taxon>
        <taxon>Desulfosporosinus</taxon>
    </lineage>
</organism>
<dbReference type="STRING" id="768710.DesyoDRAFT_4547"/>
<sequence length="229" mass="26536">MTTQNDGIAIVLANRHYLYGLLQHVFGHEPSFELIEIALSEHTQNALKLVLDEEQDKLGDYLLVLKKLEQSFSADRRGTLDKLKSEYTYLMLGPNKLPAPPWESVYLTEERMIFQESTLKVRQAYLNYQFLPAKYPHEADDHIALELDFMAHLAQLALQRFEEEKFEEVKKLLIDQREFLARHLLLWISGFAAQIQASRTHLLYPAVAALTERVLKRDATVLDELITLL</sequence>
<dbReference type="SUPFAM" id="SSF89155">
    <property type="entry name" value="TorD-like"/>
    <property type="match status" value="1"/>
</dbReference>
<evidence type="ECO:0000313" key="2">
    <source>
        <dbReference type="EMBL" id="EHQ91501.1"/>
    </source>
</evidence>
<dbReference type="PANTHER" id="PTHR34227:SF1">
    <property type="entry name" value="DIMETHYL SULFOXIDE REDUCTASE CHAPERONE-RELATED"/>
    <property type="match status" value="1"/>
</dbReference>
<gene>
    <name evidence="2" type="ORF">DesyoDRAFT_4547</name>
</gene>
<evidence type="ECO:0000313" key="3">
    <source>
        <dbReference type="Proteomes" id="UP000005104"/>
    </source>
</evidence>
<dbReference type="Pfam" id="PF02613">
    <property type="entry name" value="Nitrate_red_del"/>
    <property type="match status" value="1"/>
</dbReference>
<dbReference type="InterPro" id="IPR036411">
    <property type="entry name" value="TorD-like_sf"/>
</dbReference>
<dbReference type="InterPro" id="IPR050289">
    <property type="entry name" value="TorD/DmsD_chaperones"/>
</dbReference>
<dbReference type="RefSeq" id="WP_007786459.1">
    <property type="nucleotide sequence ID" value="NZ_CM001441.1"/>
</dbReference>
<dbReference type="PANTHER" id="PTHR34227">
    <property type="entry name" value="CHAPERONE PROTEIN YCDY"/>
    <property type="match status" value="1"/>
</dbReference>
<keyword evidence="3" id="KW-1185">Reference proteome</keyword>
<evidence type="ECO:0000256" key="1">
    <source>
        <dbReference type="ARBA" id="ARBA00023186"/>
    </source>
</evidence>